<evidence type="ECO:0000256" key="7">
    <source>
        <dbReference type="ARBA" id="ARBA00022989"/>
    </source>
</evidence>
<organism evidence="12 13">
    <name type="scientific">Pseudomonas vanderleydeniana</name>
    <dbReference type="NCBI Taxonomy" id="2745495"/>
    <lineage>
        <taxon>Bacteria</taxon>
        <taxon>Pseudomonadati</taxon>
        <taxon>Pseudomonadota</taxon>
        <taxon>Gammaproteobacteria</taxon>
        <taxon>Pseudomonadales</taxon>
        <taxon>Pseudomonadaceae</taxon>
        <taxon>Pseudomonas</taxon>
    </lineage>
</organism>
<evidence type="ECO:0000256" key="1">
    <source>
        <dbReference type="ARBA" id="ARBA00004651"/>
    </source>
</evidence>
<dbReference type="Gene3D" id="3.20.20.450">
    <property type="entry name" value="EAL domain"/>
    <property type="match status" value="1"/>
</dbReference>
<dbReference type="InterPro" id="IPR035919">
    <property type="entry name" value="EAL_sf"/>
</dbReference>
<keyword evidence="3" id="KW-1003">Cell membrane</keyword>
<feature type="domain" description="EAL" evidence="11">
    <location>
        <begin position="256"/>
        <end position="509"/>
    </location>
</feature>
<comment type="catalytic activity">
    <reaction evidence="9">
        <text>3',3'-c-di-GMP + H2O = 5'-phosphoguanylyl(3'-&gt;5')guanosine + H(+)</text>
        <dbReference type="Rhea" id="RHEA:24902"/>
        <dbReference type="ChEBI" id="CHEBI:15377"/>
        <dbReference type="ChEBI" id="CHEBI:15378"/>
        <dbReference type="ChEBI" id="CHEBI:58754"/>
        <dbReference type="ChEBI" id="CHEBI:58805"/>
        <dbReference type="EC" id="3.1.4.52"/>
    </reaction>
</comment>
<dbReference type="KEGG" id="pvw:HU752_021775"/>
<reference evidence="12 13" key="2">
    <citation type="journal article" date="2021" name="Microorganisms">
        <title>The Ever-Expanding Pseudomonas Genus: Description of 43 New Species and Partition of the Pseudomonas putida Group.</title>
        <authorList>
            <person name="Girard L."/>
            <person name="Lood C."/>
            <person name="Hofte M."/>
            <person name="Vandamme P."/>
            <person name="Rokni-Zadeh H."/>
            <person name="van Noort V."/>
            <person name="Lavigne R."/>
            <person name="De Mot R."/>
        </authorList>
    </citation>
    <scope>NUCLEOTIDE SEQUENCE [LARGE SCALE GENOMIC DNA]</scope>
    <source>
        <strain evidence="12 13">RW8P3</strain>
    </source>
</reference>
<evidence type="ECO:0000256" key="2">
    <source>
        <dbReference type="ARBA" id="ARBA00012282"/>
    </source>
</evidence>
<dbReference type="GO" id="GO:0005886">
    <property type="term" value="C:plasma membrane"/>
    <property type="evidence" value="ECO:0007669"/>
    <property type="project" value="UniProtKB-SubCell"/>
</dbReference>
<dbReference type="InterPro" id="IPR001633">
    <property type="entry name" value="EAL_dom"/>
</dbReference>
<name>A0A9E6TQJ0_9PSED</name>
<dbReference type="Proteomes" id="UP000634530">
    <property type="component" value="Chromosome"/>
</dbReference>
<evidence type="ECO:0000256" key="6">
    <source>
        <dbReference type="ARBA" id="ARBA00022801"/>
    </source>
</evidence>
<keyword evidence="8 10" id="KW-0472">Membrane</keyword>
<evidence type="ECO:0000256" key="8">
    <source>
        <dbReference type="ARBA" id="ARBA00023136"/>
    </source>
</evidence>
<dbReference type="PROSITE" id="PS50883">
    <property type="entry name" value="EAL"/>
    <property type="match status" value="1"/>
</dbReference>
<dbReference type="InterPro" id="IPR050706">
    <property type="entry name" value="Cyclic-di-GMP_PDE-like"/>
</dbReference>
<dbReference type="Pfam" id="PF00563">
    <property type="entry name" value="EAL"/>
    <property type="match status" value="1"/>
</dbReference>
<accession>A0A9E6TQJ0</accession>
<dbReference type="AlphaFoldDB" id="A0A9E6TQJ0"/>
<sequence>MLERSDQRRVWMRLRLAACMVLGVGLSVWLSQVLWLAASESRVSAYARVILHHSEMVAGNVVAALEAIDQDQRVLCDTDDEAALKKVAFEFRFVKDAGRLVGRDIQCSALWGRAKRYSIEGEPTRGKTRSLLWRAVVEGSGTPDRVDITSRDTAFVVTSPGAFSPFESPPEELSATVTSVDGQLLMHAFGKPGRLSYLEGRAARFCSDRFNICVSAQVQSNIFSWEHAGLLGFVMSLGAVFGVLAGYVINQLVANARSLPVRLKAAIRHSRIELVYQPIVRAQDGRICGVEVLSRWNDSEHGWVAPDVFFERAEELGLAFELNKIVFRKSLAELSALLRANPGLYASINLAAKDALDPRTFEFIKLEAARANVRLEQLAIELLESSTANMKMVAQRIDEFRALGGKVFVDDFGAGYSSLSYLANLRVDKIKIDRSFTKAVGDCSPAAFALIKVNEIAGAMQAQVIFEGVETEQQRQAVLSFCPQAFAQGWLFSKALPVQALLARPDLIRPAENQ</sequence>
<keyword evidence="5 10" id="KW-0812">Transmembrane</keyword>
<dbReference type="SMART" id="SM00052">
    <property type="entry name" value="EAL"/>
    <property type="match status" value="1"/>
</dbReference>
<reference evidence="12 13" key="1">
    <citation type="journal article" date="2020" name="Microorganisms">
        <title>Reliable Identification of Environmental Pseudomonas Isolates Using the rpoD Gene.</title>
        <authorList>
            <consortium name="The Broad Institute Genome Sequencing Platform"/>
            <person name="Girard L."/>
            <person name="Lood C."/>
            <person name="Rokni-Zadeh H."/>
            <person name="van Noort V."/>
            <person name="Lavigne R."/>
            <person name="De Mot R."/>
        </authorList>
    </citation>
    <scope>NUCLEOTIDE SEQUENCE [LARGE SCALE GENOMIC DNA]</scope>
    <source>
        <strain evidence="12 13">RW8P3</strain>
    </source>
</reference>
<dbReference type="PANTHER" id="PTHR33121">
    <property type="entry name" value="CYCLIC DI-GMP PHOSPHODIESTERASE PDEF"/>
    <property type="match status" value="1"/>
</dbReference>
<keyword evidence="7 10" id="KW-1133">Transmembrane helix</keyword>
<evidence type="ECO:0000256" key="10">
    <source>
        <dbReference type="SAM" id="Phobius"/>
    </source>
</evidence>
<dbReference type="GO" id="GO:0071111">
    <property type="term" value="F:cyclic-guanylate-specific phosphodiesterase activity"/>
    <property type="evidence" value="ECO:0007669"/>
    <property type="project" value="UniProtKB-EC"/>
</dbReference>
<dbReference type="RefSeq" id="WP_186675442.1">
    <property type="nucleotide sequence ID" value="NZ_CP077093.1"/>
</dbReference>
<comment type="subcellular location">
    <subcellularLocation>
        <location evidence="1">Cell membrane</location>
        <topology evidence="1">Multi-pass membrane protein</topology>
    </subcellularLocation>
</comment>
<evidence type="ECO:0000259" key="11">
    <source>
        <dbReference type="PROSITE" id="PS50883"/>
    </source>
</evidence>
<evidence type="ECO:0000256" key="9">
    <source>
        <dbReference type="ARBA" id="ARBA00034290"/>
    </source>
</evidence>
<evidence type="ECO:0000313" key="13">
    <source>
        <dbReference type="Proteomes" id="UP000634530"/>
    </source>
</evidence>
<dbReference type="SUPFAM" id="SSF141868">
    <property type="entry name" value="EAL domain-like"/>
    <property type="match status" value="1"/>
</dbReference>
<evidence type="ECO:0000256" key="5">
    <source>
        <dbReference type="ARBA" id="ARBA00022692"/>
    </source>
</evidence>
<dbReference type="Pfam" id="PF12792">
    <property type="entry name" value="CSS-motif"/>
    <property type="match status" value="1"/>
</dbReference>
<keyword evidence="4" id="KW-0973">c-di-GMP</keyword>
<evidence type="ECO:0000256" key="3">
    <source>
        <dbReference type="ARBA" id="ARBA00022475"/>
    </source>
</evidence>
<dbReference type="PANTHER" id="PTHR33121:SF79">
    <property type="entry name" value="CYCLIC DI-GMP PHOSPHODIESTERASE PDED-RELATED"/>
    <property type="match status" value="1"/>
</dbReference>
<dbReference type="InterPro" id="IPR024744">
    <property type="entry name" value="CSS-motif_dom"/>
</dbReference>
<dbReference type="CDD" id="cd01948">
    <property type="entry name" value="EAL"/>
    <property type="match status" value="1"/>
</dbReference>
<dbReference type="EMBL" id="CP077093">
    <property type="protein sequence ID" value="QXI26546.1"/>
    <property type="molecule type" value="Genomic_DNA"/>
</dbReference>
<feature type="transmembrane region" description="Helical" evidence="10">
    <location>
        <begin position="12"/>
        <end position="38"/>
    </location>
</feature>
<dbReference type="EC" id="3.1.4.52" evidence="2"/>
<evidence type="ECO:0000256" key="4">
    <source>
        <dbReference type="ARBA" id="ARBA00022636"/>
    </source>
</evidence>
<keyword evidence="13" id="KW-1185">Reference proteome</keyword>
<keyword evidence="6" id="KW-0378">Hydrolase</keyword>
<evidence type="ECO:0000313" key="12">
    <source>
        <dbReference type="EMBL" id="QXI26546.1"/>
    </source>
</evidence>
<protein>
    <recommendedName>
        <fullName evidence="2">cyclic-guanylate-specific phosphodiesterase</fullName>
        <ecNumber evidence="2">3.1.4.52</ecNumber>
    </recommendedName>
</protein>
<gene>
    <name evidence="12" type="ORF">HU752_021775</name>
</gene>
<proteinExistence type="predicted"/>